<dbReference type="AlphaFoldDB" id="A0A6N2N0P1"/>
<dbReference type="EMBL" id="CAADRP010002052">
    <property type="protein sequence ID" value="VFU60292.1"/>
    <property type="molecule type" value="Genomic_DNA"/>
</dbReference>
<gene>
    <name evidence="1" type="ORF">SVIM_LOCUS446824</name>
</gene>
<protein>
    <submittedName>
        <fullName evidence="1">Uncharacterized protein</fullName>
    </submittedName>
</protein>
<accession>A0A6N2N0P1</accession>
<reference evidence="1" key="1">
    <citation type="submission" date="2019-03" db="EMBL/GenBank/DDBJ databases">
        <authorList>
            <person name="Mank J."/>
            <person name="Almeida P."/>
        </authorList>
    </citation>
    <scope>NUCLEOTIDE SEQUENCE</scope>
    <source>
        <strain evidence="1">78183</strain>
    </source>
</reference>
<name>A0A6N2N0P1_SALVM</name>
<organism evidence="1">
    <name type="scientific">Salix viminalis</name>
    <name type="common">Common osier</name>
    <name type="synonym">Basket willow</name>
    <dbReference type="NCBI Taxonomy" id="40686"/>
    <lineage>
        <taxon>Eukaryota</taxon>
        <taxon>Viridiplantae</taxon>
        <taxon>Streptophyta</taxon>
        <taxon>Embryophyta</taxon>
        <taxon>Tracheophyta</taxon>
        <taxon>Spermatophyta</taxon>
        <taxon>Magnoliopsida</taxon>
        <taxon>eudicotyledons</taxon>
        <taxon>Gunneridae</taxon>
        <taxon>Pentapetalae</taxon>
        <taxon>rosids</taxon>
        <taxon>fabids</taxon>
        <taxon>Malpighiales</taxon>
        <taxon>Salicaceae</taxon>
        <taxon>Saliceae</taxon>
        <taxon>Salix</taxon>
    </lineage>
</organism>
<sequence>MKHNSIKAVSERETESLFHCSANLFLDITVAATDFSFRRPIAFEPSKPKVSVLVAGILKEEKNGTA</sequence>
<evidence type="ECO:0000313" key="1">
    <source>
        <dbReference type="EMBL" id="VFU60292.1"/>
    </source>
</evidence>
<proteinExistence type="predicted"/>